<dbReference type="EMBL" id="LR796481">
    <property type="protein sequence ID" value="CAB4147119.1"/>
    <property type="molecule type" value="Genomic_DNA"/>
</dbReference>
<evidence type="ECO:0000313" key="2">
    <source>
        <dbReference type="EMBL" id="CAB4137128.1"/>
    </source>
</evidence>
<dbReference type="EMBL" id="LR796338">
    <property type="protein sequence ID" value="CAB4137128.1"/>
    <property type="molecule type" value="Genomic_DNA"/>
</dbReference>
<proteinExistence type="predicted"/>
<feature type="region of interest" description="Disordered" evidence="1">
    <location>
        <begin position="42"/>
        <end position="71"/>
    </location>
</feature>
<accession>A0A6J5MU77</accession>
<sequence length="71" mass="7621">MAKAYFDGTIRCDGCNQPISYEAQPGRPMRYFHLGVTMEPHTATPKNVSGPNWRRTGGKGGVGGVGKAPKN</sequence>
<organism evidence="3">
    <name type="scientific">uncultured Caudovirales phage</name>
    <dbReference type="NCBI Taxonomy" id="2100421"/>
    <lineage>
        <taxon>Viruses</taxon>
        <taxon>Duplodnaviria</taxon>
        <taxon>Heunggongvirae</taxon>
        <taxon>Uroviricota</taxon>
        <taxon>Caudoviricetes</taxon>
        <taxon>Peduoviridae</taxon>
        <taxon>Maltschvirus</taxon>
        <taxon>Maltschvirus maltsch</taxon>
    </lineage>
</organism>
<evidence type="ECO:0000313" key="3">
    <source>
        <dbReference type="EMBL" id="CAB4147119.1"/>
    </source>
</evidence>
<evidence type="ECO:0000256" key="1">
    <source>
        <dbReference type="SAM" id="MobiDB-lite"/>
    </source>
</evidence>
<gene>
    <name evidence="2" type="ORF">UFOVP325_16</name>
    <name evidence="3" type="ORF">UFOVP430_11</name>
</gene>
<feature type="compositionally biased region" description="Gly residues" evidence="1">
    <location>
        <begin position="58"/>
        <end position="71"/>
    </location>
</feature>
<reference evidence="3" key="1">
    <citation type="submission" date="2020-04" db="EMBL/GenBank/DDBJ databases">
        <authorList>
            <person name="Chiriac C."/>
            <person name="Salcher M."/>
            <person name="Ghai R."/>
            <person name="Kavagutti S V."/>
        </authorList>
    </citation>
    <scope>NUCLEOTIDE SEQUENCE</scope>
</reference>
<protein>
    <submittedName>
        <fullName evidence="3">Uncharacterized protein</fullName>
    </submittedName>
</protein>
<name>A0A6J5MU77_9CAUD</name>